<feature type="compositionally biased region" description="Polar residues" evidence="1">
    <location>
        <begin position="24"/>
        <end position="43"/>
    </location>
</feature>
<dbReference type="EMBL" id="QEAQ01000008">
    <property type="protein sequence ID" value="TPX61374.1"/>
    <property type="molecule type" value="Genomic_DNA"/>
</dbReference>
<keyword evidence="3" id="KW-1185">Reference proteome</keyword>
<name>A0A507EC40_9FUNG</name>
<feature type="compositionally biased region" description="Low complexity" evidence="1">
    <location>
        <begin position="68"/>
        <end position="77"/>
    </location>
</feature>
<feature type="compositionally biased region" description="Basic and acidic residues" evidence="1">
    <location>
        <begin position="44"/>
        <end position="54"/>
    </location>
</feature>
<proteinExistence type="predicted"/>
<reference evidence="2 3" key="1">
    <citation type="journal article" date="2019" name="Sci. Rep.">
        <title>Comparative genomics of chytrid fungi reveal insights into the obligate biotrophic and pathogenic lifestyle of Synchytrium endobioticum.</title>
        <authorList>
            <person name="van de Vossenberg B.T.L.H."/>
            <person name="Warris S."/>
            <person name="Nguyen H.D.T."/>
            <person name="van Gent-Pelzer M.P.E."/>
            <person name="Joly D.L."/>
            <person name="van de Geest H.C."/>
            <person name="Bonants P.J.M."/>
            <person name="Smith D.S."/>
            <person name="Levesque C.A."/>
            <person name="van der Lee T.A.J."/>
        </authorList>
    </citation>
    <scope>NUCLEOTIDE SEQUENCE [LARGE SCALE GENOMIC DNA]</scope>
    <source>
        <strain evidence="2 3">CBS 809.83</strain>
    </source>
</reference>
<evidence type="ECO:0000313" key="3">
    <source>
        <dbReference type="Proteomes" id="UP000318582"/>
    </source>
</evidence>
<accession>A0A507EC40</accession>
<dbReference type="Proteomes" id="UP000318582">
    <property type="component" value="Unassembled WGS sequence"/>
</dbReference>
<sequence length="118" mass="12885">MFPLLKNISTSIRTIIRNAYPRTSLVTSHTTRTMSSIPQTRNNTDAKEDKDPKGVSHNAGGNTNINASSGGTKSGSKLTAEEKAHEQTTAEKHWGTTQKYQTEEEAYGSDAKKSSDKQ</sequence>
<comment type="caution">
    <text evidence="2">The sequence shown here is derived from an EMBL/GenBank/DDBJ whole genome shotgun (WGS) entry which is preliminary data.</text>
</comment>
<feature type="compositionally biased region" description="Basic and acidic residues" evidence="1">
    <location>
        <begin position="79"/>
        <end position="94"/>
    </location>
</feature>
<evidence type="ECO:0000313" key="2">
    <source>
        <dbReference type="EMBL" id="TPX61374.1"/>
    </source>
</evidence>
<dbReference type="AlphaFoldDB" id="A0A507EC40"/>
<feature type="region of interest" description="Disordered" evidence="1">
    <location>
        <begin position="20"/>
        <end position="118"/>
    </location>
</feature>
<organism evidence="2 3">
    <name type="scientific">Powellomyces hirtus</name>
    <dbReference type="NCBI Taxonomy" id="109895"/>
    <lineage>
        <taxon>Eukaryota</taxon>
        <taxon>Fungi</taxon>
        <taxon>Fungi incertae sedis</taxon>
        <taxon>Chytridiomycota</taxon>
        <taxon>Chytridiomycota incertae sedis</taxon>
        <taxon>Chytridiomycetes</taxon>
        <taxon>Spizellomycetales</taxon>
        <taxon>Powellomycetaceae</taxon>
        <taxon>Powellomyces</taxon>
    </lineage>
</organism>
<evidence type="ECO:0000256" key="1">
    <source>
        <dbReference type="SAM" id="MobiDB-lite"/>
    </source>
</evidence>
<gene>
    <name evidence="2" type="ORF">PhCBS80983_g01133</name>
</gene>
<protein>
    <submittedName>
        <fullName evidence="2">Uncharacterized protein</fullName>
    </submittedName>
</protein>